<dbReference type="Proteomes" id="UP001311915">
    <property type="component" value="Unassembled WGS sequence"/>
</dbReference>
<evidence type="ECO:0000313" key="1">
    <source>
        <dbReference type="EMBL" id="KAK4714308.1"/>
    </source>
</evidence>
<reference evidence="1 2" key="1">
    <citation type="submission" date="2023-10" db="EMBL/GenBank/DDBJ databases">
        <title>Genome-Wide Identification Analysis in wild type Solanum Pinnatisectum Reveals Some Genes Defensing Phytophthora Infestans.</title>
        <authorList>
            <person name="Sun C."/>
        </authorList>
    </citation>
    <scope>NUCLEOTIDE SEQUENCE [LARGE SCALE GENOMIC DNA]</scope>
    <source>
        <strain evidence="1">LQN</strain>
        <tissue evidence="1">Leaf</tissue>
    </source>
</reference>
<protein>
    <submittedName>
        <fullName evidence="1">Uncharacterized protein</fullName>
    </submittedName>
</protein>
<sequence>MECCREIQSCLPWKVAVKFRILSKEWRSIWDYHPRIILDEMDLVPTIQNTVLQTKPKVLQTLCNVSEEDTTWTNFIDKFTLLEKLIIADCKLQILHLSQPILASLVLKDCMVKYQVQVDSPKLKSLEFKGDVTNFEGIEDLQELEFVLLYLDPLKLSDYWYINKIDTEAITLAFAFDGCQVVLIPVEVTDMLPVNDIKNLGLEIISQHGTFEEVINDFIWILPDLKTLSLTLGSTTKFIETKLVGVYKIDGVQSLSLIIVTNG</sequence>
<accession>A0AAV9KLV9</accession>
<organism evidence="1 2">
    <name type="scientific">Solanum pinnatisectum</name>
    <name type="common">tansyleaf nightshade</name>
    <dbReference type="NCBI Taxonomy" id="50273"/>
    <lineage>
        <taxon>Eukaryota</taxon>
        <taxon>Viridiplantae</taxon>
        <taxon>Streptophyta</taxon>
        <taxon>Embryophyta</taxon>
        <taxon>Tracheophyta</taxon>
        <taxon>Spermatophyta</taxon>
        <taxon>Magnoliopsida</taxon>
        <taxon>eudicotyledons</taxon>
        <taxon>Gunneridae</taxon>
        <taxon>Pentapetalae</taxon>
        <taxon>asterids</taxon>
        <taxon>lamiids</taxon>
        <taxon>Solanales</taxon>
        <taxon>Solanaceae</taxon>
        <taxon>Solanoideae</taxon>
        <taxon>Solaneae</taxon>
        <taxon>Solanum</taxon>
    </lineage>
</organism>
<comment type="caution">
    <text evidence="1">The sequence shown here is derived from an EMBL/GenBank/DDBJ whole genome shotgun (WGS) entry which is preliminary data.</text>
</comment>
<keyword evidence="2" id="KW-1185">Reference proteome</keyword>
<proteinExistence type="predicted"/>
<name>A0AAV9KLV9_9SOLN</name>
<dbReference type="EMBL" id="JAWPEI010000010">
    <property type="protein sequence ID" value="KAK4714308.1"/>
    <property type="molecule type" value="Genomic_DNA"/>
</dbReference>
<dbReference type="AlphaFoldDB" id="A0AAV9KLV9"/>
<evidence type="ECO:0000313" key="2">
    <source>
        <dbReference type="Proteomes" id="UP001311915"/>
    </source>
</evidence>
<gene>
    <name evidence="1" type="ORF">R3W88_020215</name>
</gene>